<gene>
    <name evidence="1" type="ORF">UFOVP811_36</name>
</gene>
<name>A0A6J5NVK0_9CAUD</name>
<organism evidence="1">
    <name type="scientific">uncultured Caudovirales phage</name>
    <dbReference type="NCBI Taxonomy" id="2100421"/>
    <lineage>
        <taxon>Viruses</taxon>
        <taxon>Duplodnaviria</taxon>
        <taxon>Heunggongvirae</taxon>
        <taxon>Uroviricota</taxon>
        <taxon>Caudoviricetes</taxon>
        <taxon>Peduoviridae</taxon>
        <taxon>Maltschvirus</taxon>
        <taxon>Maltschvirus maltsch</taxon>
    </lineage>
</organism>
<accession>A0A6J5NVK0</accession>
<sequence length="97" mass="11293">MSDDEINAAMAEAMGWRKEDGVYMWTANDIDCTCNKLWDWANDLNAMHLAEKVLNMQQWRIYLMHLTVFLQDACHATAKEKAKAFLRTLGKWKEAQP</sequence>
<proteinExistence type="predicted"/>
<evidence type="ECO:0000313" key="1">
    <source>
        <dbReference type="EMBL" id="CAB4163529.1"/>
    </source>
</evidence>
<dbReference type="EMBL" id="LR796748">
    <property type="protein sequence ID" value="CAB4163529.1"/>
    <property type="molecule type" value="Genomic_DNA"/>
</dbReference>
<reference evidence="1" key="1">
    <citation type="submission" date="2020-04" db="EMBL/GenBank/DDBJ databases">
        <authorList>
            <person name="Chiriac C."/>
            <person name="Salcher M."/>
            <person name="Ghai R."/>
            <person name="Kavagutti S V."/>
        </authorList>
    </citation>
    <scope>NUCLEOTIDE SEQUENCE</scope>
</reference>
<protein>
    <submittedName>
        <fullName evidence="1">Uncharacterized protein</fullName>
    </submittedName>
</protein>